<dbReference type="Proteomes" id="UP000024635">
    <property type="component" value="Unassembled WGS sequence"/>
</dbReference>
<dbReference type="GO" id="GO:0005790">
    <property type="term" value="C:smooth endoplasmic reticulum"/>
    <property type="evidence" value="ECO:0007669"/>
    <property type="project" value="TreeGrafter"/>
</dbReference>
<dbReference type="GO" id="GO:0042383">
    <property type="term" value="C:sarcolemma"/>
    <property type="evidence" value="ECO:0007669"/>
    <property type="project" value="TreeGrafter"/>
</dbReference>
<name>A0A016U1N6_9BILA</name>
<dbReference type="GO" id="GO:0033017">
    <property type="term" value="C:sarcoplasmic reticulum membrane"/>
    <property type="evidence" value="ECO:0007669"/>
    <property type="project" value="TreeGrafter"/>
</dbReference>
<protein>
    <recommendedName>
        <fullName evidence="1">RyR/IP3R Homology associated domain-containing protein</fullName>
    </recommendedName>
</protein>
<dbReference type="GO" id="GO:0014808">
    <property type="term" value="P:release of sequestered calcium ion into cytosol by sarcoplasmic reticulum"/>
    <property type="evidence" value="ECO:0007669"/>
    <property type="project" value="TreeGrafter"/>
</dbReference>
<evidence type="ECO:0000313" key="3">
    <source>
        <dbReference type="Proteomes" id="UP000024635"/>
    </source>
</evidence>
<sequence length="398" mass="45265">MAISLITASHLYRVERHRGINFFLPAFSCLWLQEEDVGQDKLIADLVPGEEEDDTPRVEMVTEEGVLIPEENRENECPDPLKQLIRCFQRAATSEESQAQPIHDDSFQFWPIRYPGDDPILEKSRVRPFVMLNSPPYIRFADVMAQSIHIEEEDGDDGDDVEIDQAQKEEQSQALRAEQGVLADRGAAIMCLMYLSASNGEPNDMVAKTLELGIHLLSGGNVDIQRMLIEYLQLKKDVRFFTSMAGLMNKCSVLNLEMFERQIKAEGLGMGAELAAGDNQNLNDADFTCSLFRFLQLTCEGHNLDFQNYLRTQPGHTTSVNLINCTVDYLLRLQESVMDFYWHYSSKAFNLFCGRALRGRAHAWFYALLANPAMQQRSVNITFYELSLRDVSDAKLPK</sequence>
<dbReference type="PANTHER" id="PTHR46399">
    <property type="entry name" value="B30.2/SPRY DOMAIN-CONTAINING PROTEIN"/>
    <property type="match status" value="1"/>
</dbReference>
<comment type="caution">
    <text evidence="2">The sequence shown here is derived from an EMBL/GenBank/DDBJ whole genome shotgun (WGS) entry which is preliminary data.</text>
</comment>
<dbReference type="AlphaFoldDB" id="A0A016U1N6"/>
<evidence type="ECO:0000313" key="2">
    <source>
        <dbReference type="EMBL" id="EYC08906.1"/>
    </source>
</evidence>
<dbReference type="EMBL" id="JARK01001399">
    <property type="protein sequence ID" value="EYC08906.1"/>
    <property type="molecule type" value="Genomic_DNA"/>
</dbReference>
<dbReference type="GO" id="GO:0030018">
    <property type="term" value="C:Z disc"/>
    <property type="evidence" value="ECO:0007669"/>
    <property type="project" value="TreeGrafter"/>
</dbReference>
<reference evidence="3" key="1">
    <citation type="journal article" date="2015" name="Nat. Genet.">
        <title>The genome and transcriptome of the zoonotic hookworm Ancylostoma ceylanicum identify infection-specific gene families.</title>
        <authorList>
            <person name="Schwarz E.M."/>
            <person name="Hu Y."/>
            <person name="Antoshechkin I."/>
            <person name="Miller M.M."/>
            <person name="Sternberg P.W."/>
            <person name="Aroian R.V."/>
        </authorList>
    </citation>
    <scope>NUCLEOTIDE SEQUENCE</scope>
    <source>
        <strain evidence="3">HY135</strain>
    </source>
</reference>
<dbReference type="InterPro" id="IPR015925">
    <property type="entry name" value="Ryanodine_IP3_receptor"/>
</dbReference>
<dbReference type="GO" id="GO:0006941">
    <property type="term" value="P:striated muscle contraction"/>
    <property type="evidence" value="ECO:0007669"/>
    <property type="project" value="TreeGrafter"/>
</dbReference>
<dbReference type="Pfam" id="PF08454">
    <property type="entry name" value="RIH_assoc"/>
    <property type="match status" value="1"/>
</dbReference>
<organism evidence="2 3">
    <name type="scientific">Ancylostoma ceylanicum</name>
    <dbReference type="NCBI Taxonomy" id="53326"/>
    <lineage>
        <taxon>Eukaryota</taxon>
        <taxon>Metazoa</taxon>
        <taxon>Ecdysozoa</taxon>
        <taxon>Nematoda</taxon>
        <taxon>Chromadorea</taxon>
        <taxon>Rhabditida</taxon>
        <taxon>Rhabditina</taxon>
        <taxon>Rhabditomorpha</taxon>
        <taxon>Strongyloidea</taxon>
        <taxon>Ancylostomatidae</taxon>
        <taxon>Ancylostomatinae</taxon>
        <taxon>Ancylostoma</taxon>
    </lineage>
</organism>
<keyword evidence="3" id="KW-1185">Reference proteome</keyword>
<dbReference type="GO" id="GO:0005219">
    <property type="term" value="F:ryanodine-sensitive calcium-release channel activity"/>
    <property type="evidence" value="ECO:0007669"/>
    <property type="project" value="TreeGrafter"/>
</dbReference>
<feature type="domain" description="RyR/IP3R Homology associated" evidence="1">
    <location>
        <begin position="284"/>
        <end position="343"/>
    </location>
</feature>
<dbReference type="PANTHER" id="PTHR46399:SF8">
    <property type="entry name" value="B30.2_SPRY DOMAIN-CONTAINING PROTEIN"/>
    <property type="match status" value="1"/>
</dbReference>
<evidence type="ECO:0000259" key="1">
    <source>
        <dbReference type="Pfam" id="PF08454"/>
    </source>
</evidence>
<dbReference type="GO" id="GO:0034704">
    <property type="term" value="C:calcium channel complex"/>
    <property type="evidence" value="ECO:0007669"/>
    <property type="project" value="TreeGrafter"/>
</dbReference>
<dbReference type="InterPro" id="IPR013662">
    <property type="entry name" value="RIH_assoc-dom"/>
</dbReference>
<gene>
    <name evidence="2" type="primary">Acey_s0063.g3428</name>
    <name evidence="2" type="ORF">Y032_0063g3428</name>
</gene>
<proteinExistence type="predicted"/>
<dbReference type="OrthoDB" id="300855at2759"/>
<accession>A0A016U1N6</accession>
<dbReference type="STRING" id="53326.A0A016U1N6"/>